<evidence type="ECO:0000313" key="2">
    <source>
        <dbReference type="Proteomes" id="UP001054945"/>
    </source>
</evidence>
<name>A0AAV4WMV4_CAEEX</name>
<dbReference type="EMBL" id="BPLR01016492">
    <property type="protein sequence ID" value="GIY84250.1"/>
    <property type="molecule type" value="Genomic_DNA"/>
</dbReference>
<accession>A0AAV4WMV4</accession>
<comment type="caution">
    <text evidence="1">The sequence shown here is derived from an EMBL/GenBank/DDBJ whole genome shotgun (WGS) entry which is preliminary data.</text>
</comment>
<protein>
    <recommendedName>
        <fullName evidence="3">Ycf15</fullName>
    </recommendedName>
</protein>
<proteinExistence type="predicted"/>
<evidence type="ECO:0008006" key="3">
    <source>
        <dbReference type="Google" id="ProtNLM"/>
    </source>
</evidence>
<dbReference type="Proteomes" id="UP001054945">
    <property type="component" value="Unassembled WGS sequence"/>
</dbReference>
<sequence length="85" mass="9886">MTTLQWSNAKKSGHCNSQNEQTCIFWAIHFLPIFSNPGRAMFYRFNRLINSVDLEDSTDLCVKWFPKPTFRSTGSSEGVDKLYKF</sequence>
<organism evidence="1 2">
    <name type="scientific">Caerostris extrusa</name>
    <name type="common">Bark spider</name>
    <name type="synonym">Caerostris bankana</name>
    <dbReference type="NCBI Taxonomy" id="172846"/>
    <lineage>
        <taxon>Eukaryota</taxon>
        <taxon>Metazoa</taxon>
        <taxon>Ecdysozoa</taxon>
        <taxon>Arthropoda</taxon>
        <taxon>Chelicerata</taxon>
        <taxon>Arachnida</taxon>
        <taxon>Araneae</taxon>
        <taxon>Araneomorphae</taxon>
        <taxon>Entelegynae</taxon>
        <taxon>Araneoidea</taxon>
        <taxon>Araneidae</taxon>
        <taxon>Caerostris</taxon>
    </lineage>
</organism>
<keyword evidence="2" id="KW-1185">Reference proteome</keyword>
<evidence type="ECO:0000313" key="1">
    <source>
        <dbReference type="EMBL" id="GIY84250.1"/>
    </source>
</evidence>
<dbReference type="AlphaFoldDB" id="A0AAV4WMV4"/>
<gene>
    <name evidence="1" type="ORF">CEXT_281611</name>
</gene>
<reference evidence="1 2" key="1">
    <citation type="submission" date="2021-06" db="EMBL/GenBank/DDBJ databases">
        <title>Caerostris extrusa draft genome.</title>
        <authorList>
            <person name="Kono N."/>
            <person name="Arakawa K."/>
        </authorList>
    </citation>
    <scope>NUCLEOTIDE SEQUENCE [LARGE SCALE GENOMIC DNA]</scope>
</reference>